<name>A0A4S4DSL2_CAMSN</name>
<dbReference type="Gene3D" id="3.40.50.300">
    <property type="entry name" value="P-loop containing nucleotide triphosphate hydrolases"/>
    <property type="match status" value="1"/>
</dbReference>
<dbReference type="Pfam" id="PF07800">
    <property type="entry name" value="DUF1644"/>
    <property type="match status" value="1"/>
</dbReference>
<sequence length="752" mass="84463">MRLYQLFLLSISISKPLQTKPLNPNPNPNPNTNPNQSKQQLDTLKWRPNFQNRMPKDESAPHRFFDRSRRASPYARSPINTEQYRPKSRLQSVEGDEKEWEQVRCPICMEHPHNAVLLLCSSHEKGCRPYMCDTSQRHSNCFDQFCKSSPTTPSSTDLTQQVPLYTAAYREGIEEQRQNIIPRRRIPGRQFQPKLSCPLCRGQINGSIVIKPARHFMNSKPRSCSLETCDFSGTYSELRKHARLEHPFVRPSEADPRRQSDWMSLEHERDLQDIIGASGLVSAEEWNHWMSLDGAIDELTLASSQLEFAEAWNDWMSMDEGIDDLLNTLQQEVEDQQYNTLHMEIEIFLRYALNETSVSGSSEASDQSLYWRTTGMMRTGNPPRPSVNSLNETSVSGSSEASDQPRNWTTTARLRVGNPPIPRVDSLNATSVSGSGASGLVSAEEWNHWMSLDGAIDELTLASSQLEFAEGWNDWMSLDEGIDDLLNTLQQEVEDQQYNTLHMEIEILLRYALNETSVSGSSEASDQSLYWRTTGMMRTGNPPSPSVNSLNETSVSGSSEASDQSRNWTTAARLRVGNPPIPRVDSLNATSVSGSSEASAQPHNQRTTARMRVGALPRGPLASRTGSRLARGSRMTLLLGPPSSGKTTLLLALSGKLDSDLKFSGKVTCNGHEMHEFVPQRTAAYISQHNLYIGEMTVRETLAFSARCQGVGSRYELSKREKAANIKPDPDIDIFMKVRKHCFQLQTTSKEI</sequence>
<evidence type="ECO:0000256" key="1">
    <source>
        <dbReference type="SAM" id="MobiDB-lite"/>
    </source>
</evidence>
<dbReference type="InterPro" id="IPR003439">
    <property type="entry name" value="ABC_transporter-like_ATP-bd"/>
</dbReference>
<feature type="region of interest" description="Disordered" evidence="1">
    <location>
        <begin position="17"/>
        <end position="38"/>
    </location>
</feature>
<reference evidence="3 4" key="1">
    <citation type="journal article" date="2018" name="Proc. Natl. Acad. Sci. U.S.A.">
        <title>Draft genome sequence of Camellia sinensis var. sinensis provides insights into the evolution of the tea genome and tea quality.</title>
        <authorList>
            <person name="Wei C."/>
            <person name="Yang H."/>
            <person name="Wang S."/>
            <person name="Zhao J."/>
            <person name="Liu C."/>
            <person name="Gao L."/>
            <person name="Xia E."/>
            <person name="Lu Y."/>
            <person name="Tai Y."/>
            <person name="She G."/>
            <person name="Sun J."/>
            <person name="Cao H."/>
            <person name="Tong W."/>
            <person name="Gao Q."/>
            <person name="Li Y."/>
            <person name="Deng W."/>
            <person name="Jiang X."/>
            <person name="Wang W."/>
            <person name="Chen Q."/>
            <person name="Zhang S."/>
            <person name="Li H."/>
            <person name="Wu J."/>
            <person name="Wang P."/>
            <person name="Li P."/>
            <person name="Shi C."/>
            <person name="Zheng F."/>
            <person name="Jian J."/>
            <person name="Huang B."/>
            <person name="Shan D."/>
            <person name="Shi M."/>
            <person name="Fang C."/>
            <person name="Yue Y."/>
            <person name="Li F."/>
            <person name="Li D."/>
            <person name="Wei S."/>
            <person name="Han B."/>
            <person name="Jiang C."/>
            <person name="Yin Y."/>
            <person name="Xia T."/>
            <person name="Zhang Z."/>
            <person name="Bennetzen J.L."/>
            <person name="Zhao S."/>
            <person name="Wan X."/>
        </authorList>
    </citation>
    <scope>NUCLEOTIDE SEQUENCE [LARGE SCALE GENOMIC DNA]</scope>
    <source>
        <strain evidence="4">cv. Shuchazao</strain>
        <tissue evidence="3">Leaf</tissue>
    </source>
</reference>
<evidence type="ECO:0000313" key="3">
    <source>
        <dbReference type="EMBL" id="THG06211.1"/>
    </source>
</evidence>
<dbReference type="PANTHER" id="PTHR31197:SF5">
    <property type="entry name" value="OS01G0612600 PROTEIN"/>
    <property type="match status" value="1"/>
</dbReference>
<dbReference type="Proteomes" id="UP000306102">
    <property type="component" value="Unassembled WGS sequence"/>
</dbReference>
<dbReference type="InterPro" id="IPR012866">
    <property type="entry name" value="DUF1644"/>
</dbReference>
<gene>
    <name evidence="3" type="ORF">TEA_019796</name>
</gene>
<dbReference type="EMBL" id="SDRB02010479">
    <property type="protein sequence ID" value="THG06211.1"/>
    <property type="molecule type" value="Genomic_DNA"/>
</dbReference>
<feature type="compositionally biased region" description="Polar residues" evidence="1">
    <location>
        <begin position="386"/>
        <end position="412"/>
    </location>
</feature>
<feature type="region of interest" description="Disordered" evidence="1">
    <location>
        <begin position="51"/>
        <end position="95"/>
    </location>
</feature>
<dbReference type="PANTHER" id="PTHR31197">
    <property type="entry name" value="OS01G0612600 PROTEIN"/>
    <property type="match status" value="1"/>
</dbReference>
<dbReference type="GO" id="GO:0005524">
    <property type="term" value="F:ATP binding"/>
    <property type="evidence" value="ECO:0007669"/>
    <property type="project" value="InterPro"/>
</dbReference>
<dbReference type="InterPro" id="IPR027417">
    <property type="entry name" value="P-loop_NTPase"/>
</dbReference>
<feature type="domain" description="ABC transporter" evidence="2">
    <location>
        <begin position="634"/>
        <end position="719"/>
    </location>
</feature>
<dbReference type="GO" id="GO:0016887">
    <property type="term" value="F:ATP hydrolysis activity"/>
    <property type="evidence" value="ECO:0007669"/>
    <property type="project" value="InterPro"/>
</dbReference>
<keyword evidence="4" id="KW-1185">Reference proteome</keyword>
<organism evidence="3 4">
    <name type="scientific">Camellia sinensis var. sinensis</name>
    <name type="common">China tea</name>
    <dbReference type="NCBI Taxonomy" id="542762"/>
    <lineage>
        <taxon>Eukaryota</taxon>
        <taxon>Viridiplantae</taxon>
        <taxon>Streptophyta</taxon>
        <taxon>Embryophyta</taxon>
        <taxon>Tracheophyta</taxon>
        <taxon>Spermatophyta</taxon>
        <taxon>Magnoliopsida</taxon>
        <taxon>eudicotyledons</taxon>
        <taxon>Gunneridae</taxon>
        <taxon>Pentapetalae</taxon>
        <taxon>asterids</taxon>
        <taxon>Ericales</taxon>
        <taxon>Theaceae</taxon>
        <taxon>Camellia</taxon>
    </lineage>
</organism>
<proteinExistence type="predicted"/>
<feature type="compositionally biased region" description="Polar residues" evidence="1">
    <location>
        <begin position="546"/>
        <end position="570"/>
    </location>
</feature>
<comment type="caution">
    <text evidence="3">The sequence shown here is derived from an EMBL/GenBank/DDBJ whole genome shotgun (WGS) entry which is preliminary data.</text>
</comment>
<accession>A0A4S4DSL2</accession>
<feature type="region of interest" description="Disordered" evidence="1">
    <location>
        <begin position="534"/>
        <end position="611"/>
    </location>
</feature>
<dbReference type="AlphaFoldDB" id="A0A4S4DSL2"/>
<protein>
    <recommendedName>
        <fullName evidence="2">ABC transporter domain-containing protein</fullName>
    </recommendedName>
</protein>
<feature type="compositionally biased region" description="Basic and acidic residues" evidence="1">
    <location>
        <begin position="54"/>
        <end position="69"/>
    </location>
</feature>
<feature type="compositionally biased region" description="Polar residues" evidence="1">
    <location>
        <begin position="587"/>
        <end position="608"/>
    </location>
</feature>
<dbReference type="Pfam" id="PF00005">
    <property type="entry name" value="ABC_tran"/>
    <property type="match status" value="1"/>
</dbReference>
<dbReference type="SUPFAM" id="SSF52540">
    <property type="entry name" value="P-loop containing nucleoside triphosphate hydrolases"/>
    <property type="match status" value="1"/>
</dbReference>
<feature type="region of interest" description="Disordered" evidence="1">
    <location>
        <begin position="374"/>
        <end position="434"/>
    </location>
</feature>
<evidence type="ECO:0000259" key="2">
    <source>
        <dbReference type="Pfam" id="PF00005"/>
    </source>
</evidence>
<evidence type="ECO:0000313" key="4">
    <source>
        <dbReference type="Proteomes" id="UP000306102"/>
    </source>
</evidence>